<evidence type="ECO:0000313" key="2">
    <source>
        <dbReference type="EMBL" id="ABG61636.1"/>
    </source>
</evidence>
<protein>
    <recommendedName>
        <fullName evidence="3">HNH nuclease domain-containing protein</fullName>
    </recommendedName>
</protein>
<name>Q11LT9_CHESB</name>
<dbReference type="eggNOG" id="ENOG50340MS">
    <property type="taxonomic scope" value="Bacteria"/>
</dbReference>
<dbReference type="STRING" id="266779.Meso_0232"/>
<dbReference type="InterPro" id="IPR044930">
    <property type="entry name" value="Homing_endonuclease_His-Me"/>
</dbReference>
<proteinExistence type="predicted"/>
<dbReference type="HOGENOM" id="CLU_099810_1_0_5"/>
<evidence type="ECO:0008006" key="3">
    <source>
        <dbReference type="Google" id="ProtNLM"/>
    </source>
</evidence>
<sequence length="194" mass="21198">MANSRLCSIPNCGKPHLARGWCSAHWNRWRNHGDPLGGGTPKGAALLFAQEAASYQKAACLFWPYAKNSDGYGNLWVSGAPTLAHRYVCKLAHGSAPSELHEAAHSCGNGHLGCVNPAHISWKTRTENEKDKDAHGTKSKGEAHRSAKLTEDQVRQIRSLRGVLSQSQLAQIYGVSIPNISGIQQRKIWGWLPD</sequence>
<dbReference type="SUPFAM" id="SSF54060">
    <property type="entry name" value="His-Me finger endonucleases"/>
    <property type="match status" value="1"/>
</dbReference>
<organism evidence="2">
    <name type="scientific">Chelativorans sp. (strain BNC1)</name>
    <dbReference type="NCBI Taxonomy" id="266779"/>
    <lineage>
        <taxon>Bacteria</taxon>
        <taxon>Pseudomonadati</taxon>
        <taxon>Pseudomonadota</taxon>
        <taxon>Alphaproteobacteria</taxon>
        <taxon>Hyphomicrobiales</taxon>
        <taxon>Phyllobacteriaceae</taxon>
        <taxon>Chelativorans</taxon>
    </lineage>
</organism>
<gene>
    <name evidence="2" type="ordered locus">Meso_0232</name>
</gene>
<dbReference type="EMBL" id="CP000390">
    <property type="protein sequence ID" value="ABG61636.1"/>
    <property type="molecule type" value="Genomic_DNA"/>
</dbReference>
<accession>Q11LT9</accession>
<reference evidence="2" key="1">
    <citation type="submission" date="2006-06" db="EMBL/GenBank/DDBJ databases">
        <title>Complete sequence of chromosome of Chelativorans sp. BNC1.</title>
        <authorList>
            <consortium name="US DOE Joint Genome Institute"/>
            <person name="Copeland A."/>
            <person name="Lucas S."/>
            <person name="Lapidus A."/>
            <person name="Barry K."/>
            <person name="Detter J.C."/>
            <person name="Glavina del Rio T."/>
            <person name="Hammon N."/>
            <person name="Israni S."/>
            <person name="Dalin E."/>
            <person name="Tice H."/>
            <person name="Pitluck S."/>
            <person name="Chertkov O."/>
            <person name="Brettin T."/>
            <person name="Bruce D."/>
            <person name="Han C."/>
            <person name="Tapia R."/>
            <person name="Gilna P."/>
            <person name="Schmutz J."/>
            <person name="Larimer F."/>
            <person name="Land M."/>
            <person name="Hauser L."/>
            <person name="Kyrpides N."/>
            <person name="Mikhailova N."/>
            <person name="Richardson P."/>
        </authorList>
    </citation>
    <scope>NUCLEOTIDE SEQUENCE</scope>
    <source>
        <strain evidence="2">BNC1</strain>
    </source>
</reference>
<dbReference type="GO" id="GO:0004519">
    <property type="term" value="F:endonuclease activity"/>
    <property type="evidence" value="ECO:0007669"/>
    <property type="project" value="InterPro"/>
</dbReference>
<feature type="region of interest" description="Disordered" evidence="1">
    <location>
        <begin position="126"/>
        <end position="151"/>
    </location>
</feature>
<dbReference type="KEGG" id="mes:Meso_0232"/>
<evidence type="ECO:0000256" key="1">
    <source>
        <dbReference type="SAM" id="MobiDB-lite"/>
    </source>
</evidence>
<dbReference type="Gene3D" id="3.90.75.10">
    <property type="entry name" value="Homing Intron 3 (I-ppo) Encoded Endonuclease, Chain A"/>
    <property type="match status" value="1"/>
</dbReference>
<dbReference type="InterPro" id="IPR044925">
    <property type="entry name" value="His-Me_finger_sf"/>
</dbReference>
<dbReference type="AlphaFoldDB" id="Q11LT9"/>